<protein>
    <submittedName>
        <fullName evidence="1">Uncharacterized protein</fullName>
    </submittedName>
</protein>
<dbReference type="Proteomes" id="UP001055439">
    <property type="component" value="Chromosome 4"/>
</dbReference>
<accession>A0A9E7JZJ1</accession>
<sequence length="253" mass="29223">MIPETKLERYNKDTDTMANAMRIQKDKRSIQRTGDHVYLNVRKRPKDGFERRRREEEAPDCWWSLPRSPRRRPLWWYEEGDEGKKTLGFGVRAQSSEFVGRIGYLLYGASVPARVHHSFTSERGLHRTGEANPLGWQHYLNLSVLFLQTIGSFVTRTVSLFRPLAPVCEEAAAAAAESRPEAAAGFCRSFRPCSLSRVWFLMLAQQEDETRDGIHRHISNGFPQPFFVFSSVVALFQMLSKRVMLLERKEKST</sequence>
<evidence type="ECO:0000313" key="2">
    <source>
        <dbReference type="Proteomes" id="UP001055439"/>
    </source>
</evidence>
<evidence type="ECO:0000313" key="1">
    <source>
        <dbReference type="EMBL" id="URD98026.1"/>
    </source>
</evidence>
<reference evidence="1" key="1">
    <citation type="submission" date="2022-05" db="EMBL/GenBank/DDBJ databases">
        <title>The Musa troglodytarum L. genome provides insights into the mechanism of non-climacteric behaviour and enrichment of carotenoids.</title>
        <authorList>
            <person name="Wang J."/>
        </authorList>
    </citation>
    <scope>NUCLEOTIDE SEQUENCE</scope>
    <source>
        <tissue evidence="1">Leaf</tissue>
    </source>
</reference>
<keyword evidence="2" id="KW-1185">Reference proteome</keyword>
<dbReference type="AlphaFoldDB" id="A0A9E7JZJ1"/>
<organism evidence="1 2">
    <name type="scientific">Musa troglodytarum</name>
    <name type="common">fe'i banana</name>
    <dbReference type="NCBI Taxonomy" id="320322"/>
    <lineage>
        <taxon>Eukaryota</taxon>
        <taxon>Viridiplantae</taxon>
        <taxon>Streptophyta</taxon>
        <taxon>Embryophyta</taxon>
        <taxon>Tracheophyta</taxon>
        <taxon>Spermatophyta</taxon>
        <taxon>Magnoliopsida</taxon>
        <taxon>Liliopsida</taxon>
        <taxon>Zingiberales</taxon>
        <taxon>Musaceae</taxon>
        <taxon>Musa</taxon>
    </lineage>
</organism>
<dbReference type="EMBL" id="CP097506">
    <property type="protein sequence ID" value="URD98026.1"/>
    <property type="molecule type" value="Genomic_DNA"/>
</dbReference>
<proteinExistence type="predicted"/>
<name>A0A9E7JZJ1_9LILI</name>
<gene>
    <name evidence="1" type="ORF">MUK42_34279</name>
</gene>